<dbReference type="PROSITE" id="PS50042">
    <property type="entry name" value="CNMP_BINDING_3"/>
    <property type="match status" value="1"/>
</dbReference>
<dbReference type="SMART" id="SM00100">
    <property type="entry name" value="cNMP"/>
    <property type="match status" value="1"/>
</dbReference>
<feature type="domain" description="Cyclic nucleotide-binding" evidence="4">
    <location>
        <begin position="14"/>
        <end position="83"/>
    </location>
</feature>
<organism evidence="6 7">
    <name type="scientific">Aureimonas glaciei</name>
    <dbReference type="NCBI Taxonomy" id="1776957"/>
    <lineage>
        <taxon>Bacteria</taxon>
        <taxon>Pseudomonadati</taxon>
        <taxon>Pseudomonadota</taxon>
        <taxon>Alphaproteobacteria</taxon>
        <taxon>Hyphomicrobiales</taxon>
        <taxon>Aurantimonadaceae</taxon>
        <taxon>Aureimonas</taxon>
    </lineage>
</organism>
<reference evidence="6" key="1">
    <citation type="journal article" date="2014" name="Int. J. Syst. Evol. Microbiol.">
        <title>Complete genome sequence of Corynebacterium casei LMG S-19264T (=DSM 44701T), isolated from a smear-ripened cheese.</title>
        <authorList>
            <consortium name="US DOE Joint Genome Institute (JGI-PGF)"/>
            <person name="Walter F."/>
            <person name="Albersmeier A."/>
            <person name="Kalinowski J."/>
            <person name="Ruckert C."/>
        </authorList>
    </citation>
    <scope>NUCLEOTIDE SEQUENCE</scope>
    <source>
        <strain evidence="6">CGMCC 1.15493</strain>
    </source>
</reference>
<dbReference type="InterPro" id="IPR036388">
    <property type="entry name" value="WH-like_DNA-bd_sf"/>
</dbReference>
<comment type="caution">
    <text evidence="6">The sequence shown here is derived from an EMBL/GenBank/DDBJ whole genome shotgun (WGS) entry which is preliminary data.</text>
</comment>
<dbReference type="GO" id="GO:0005829">
    <property type="term" value="C:cytosol"/>
    <property type="evidence" value="ECO:0007669"/>
    <property type="project" value="TreeGrafter"/>
</dbReference>
<proteinExistence type="predicted"/>
<dbReference type="PROSITE" id="PS51063">
    <property type="entry name" value="HTH_CRP_2"/>
    <property type="match status" value="1"/>
</dbReference>
<evidence type="ECO:0000256" key="1">
    <source>
        <dbReference type="ARBA" id="ARBA00023015"/>
    </source>
</evidence>
<keyword evidence="2" id="KW-0238">DNA-binding</keyword>
<sequence>MRLLDIAELGRTPPFVHLDQRQLLETLDLSEVRRLRGGAVVFDEGQPIRRFHLLLSGSIRFVRLTADGSQIIVLHIPAGQLFGIGTALGQITHQVTAITADDSVVLSWPNPLWLTFSGAYLGFAAEALRTFGNRADEMSDRLVELSTKLVEQRIACALLRMIGQSGRTVAGGVEIGFPITRQNVADMTGTTLHTVSRLLSDWEKRGLVQSRRCRIVVTDAARLSVMGGSTASIGAKEPERRDGYRKPCFDAVPIRARVVMRTPVTSRGYPSQARVAT</sequence>
<dbReference type="RefSeq" id="WP_188854737.1">
    <property type="nucleotide sequence ID" value="NZ_BMJJ01000014.1"/>
</dbReference>
<dbReference type="EMBL" id="BMJJ01000014">
    <property type="protein sequence ID" value="GGD37518.1"/>
    <property type="molecule type" value="Genomic_DNA"/>
</dbReference>
<dbReference type="AlphaFoldDB" id="A0A916YAZ5"/>
<dbReference type="CDD" id="cd00038">
    <property type="entry name" value="CAP_ED"/>
    <property type="match status" value="1"/>
</dbReference>
<dbReference type="Pfam" id="PF13545">
    <property type="entry name" value="HTH_Crp_2"/>
    <property type="match status" value="1"/>
</dbReference>
<dbReference type="InterPro" id="IPR012318">
    <property type="entry name" value="HTH_CRP"/>
</dbReference>
<dbReference type="InterPro" id="IPR050397">
    <property type="entry name" value="Env_Response_Regulators"/>
</dbReference>
<evidence type="ECO:0000256" key="2">
    <source>
        <dbReference type="ARBA" id="ARBA00023125"/>
    </source>
</evidence>
<feature type="domain" description="HTH crp-type" evidence="5">
    <location>
        <begin position="148"/>
        <end position="221"/>
    </location>
</feature>
<gene>
    <name evidence="6" type="primary">nnrR</name>
    <name evidence="6" type="ORF">GCM10011335_45350</name>
</gene>
<dbReference type="Proteomes" id="UP000613160">
    <property type="component" value="Unassembled WGS sequence"/>
</dbReference>
<dbReference type="Gene3D" id="2.60.120.10">
    <property type="entry name" value="Jelly Rolls"/>
    <property type="match status" value="1"/>
</dbReference>
<name>A0A916YAZ5_9HYPH</name>
<dbReference type="SUPFAM" id="SSF51206">
    <property type="entry name" value="cAMP-binding domain-like"/>
    <property type="match status" value="1"/>
</dbReference>
<dbReference type="Gene3D" id="1.10.10.10">
    <property type="entry name" value="Winged helix-like DNA-binding domain superfamily/Winged helix DNA-binding domain"/>
    <property type="match status" value="1"/>
</dbReference>
<dbReference type="Pfam" id="PF00027">
    <property type="entry name" value="cNMP_binding"/>
    <property type="match status" value="1"/>
</dbReference>
<accession>A0A916YAZ5</accession>
<dbReference type="GO" id="GO:0003677">
    <property type="term" value="F:DNA binding"/>
    <property type="evidence" value="ECO:0007669"/>
    <property type="project" value="UniProtKB-KW"/>
</dbReference>
<dbReference type="InterPro" id="IPR018490">
    <property type="entry name" value="cNMP-bd_dom_sf"/>
</dbReference>
<dbReference type="InterPro" id="IPR036390">
    <property type="entry name" value="WH_DNA-bd_sf"/>
</dbReference>
<dbReference type="InterPro" id="IPR000595">
    <property type="entry name" value="cNMP-bd_dom"/>
</dbReference>
<dbReference type="SMART" id="SM00419">
    <property type="entry name" value="HTH_CRP"/>
    <property type="match status" value="1"/>
</dbReference>
<dbReference type="PANTHER" id="PTHR24567">
    <property type="entry name" value="CRP FAMILY TRANSCRIPTIONAL REGULATORY PROTEIN"/>
    <property type="match status" value="1"/>
</dbReference>
<evidence type="ECO:0000256" key="3">
    <source>
        <dbReference type="ARBA" id="ARBA00023163"/>
    </source>
</evidence>
<keyword evidence="7" id="KW-1185">Reference proteome</keyword>
<dbReference type="PRINTS" id="PR00034">
    <property type="entry name" value="HTHCRP"/>
</dbReference>
<evidence type="ECO:0000259" key="4">
    <source>
        <dbReference type="PROSITE" id="PS50042"/>
    </source>
</evidence>
<evidence type="ECO:0000259" key="5">
    <source>
        <dbReference type="PROSITE" id="PS51063"/>
    </source>
</evidence>
<keyword evidence="3" id="KW-0804">Transcription</keyword>
<protein>
    <submittedName>
        <fullName evidence="6">Crp/Fnr family transcriptional regulator</fullName>
    </submittedName>
</protein>
<evidence type="ECO:0000313" key="6">
    <source>
        <dbReference type="EMBL" id="GGD37518.1"/>
    </source>
</evidence>
<dbReference type="SUPFAM" id="SSF46785">
    <property type="entry name" value="Winged helix' DNA-binding domain"/>
    <property type="match status" value="1"/>
</dbReference>
<dbReference type="InterPro" id="IPR014710">
    <property type="entry name" value="RmlC-like_jellyroll"/>
</dbReference>
<evidence type="ECO:0000313" key="7">
    <source>
        <dbReference type="Proteomes" id="UP000613160"/>
    </source>
</evidence>
<keyword evidence="1" id="KW-0805">Transcription regulation</keyword>
<reference evidence="6" key="2">
    <citation type="submission" date="2020-09" db="EMBL/GenBank/DDBJ databases">
        <authorList>
            <person name="Sun Q."/>
            <person name="Zhou Y."/>
        </authorList>
    </citation>
    <scope>NUCLEOTIDE SEQUENCE</scope>
    <source>
        <strain evidence="6">CGMCC 1.15493</strain>
    </source>
</reference>
<dbReference type="GO" id="GO:0003700">
    <property type="term" value="F:DNA-binding transcription factor activity"/>
    <property type="evidence" value="ECO:0007669"/>
    <property type="project" value="TreeGrafter"/>
</dbReference>
<dbReference type="PANTHER" id="PTHR24567:SF28">
    <property type="entry name" value="LISTERIOLYSIN REGULATORY PROTEIN"/>
    <property type="match status" value="1"/>
</dbReference>